<sequence>MFSRPQSRKANTVTDVEKGHANPQGHNWMSFLPDSTKPNKLTIPGTHDSTTYLSSIPYVKTQTLSIPSQLNLGVRFFDLRCRLNNNGIPILVHGRASLGITLAEVLQDVYTWLEHNPTEGVIVMIKHELDEASLPDKEGSKQFALAISTLVHARKEAWVLGRSTPRLGHLRGKVQLFRRFRCAGPLGVDLSGWVDNSPVPFVIRHVYRRHKKKSLEKDGKPPKLVSLRFTIQDHYTPLTPLSLPDWIIHKGAKIRELLRLAALPSLEDGEDWFINFTSAYEFNWYYQCTPRAIAVGGYHFWRWYTGVNVRVEGFLKTETSDTKGKRRRYGVIKQE</sequence>
<dbReference type="InterPro" id="IPR051057">
    <property type="entry name" value="PI-PLC_domain"/>
</dbReference>
<evidence type="ECO:0000259" key="2">
    <source>
        <dbReference type="SMART" id="SM00148"/>
    </source>
</evidence>
<evidence type="ECO:0000313" key="3">
    <source>
        <dbReference type="EMBL" id="KAF2857448.1"/>
    </source>
</evidence>
<dbReference type="Proteomes" id="UP000799421">
    <property type="component" value="Unassembled WGS sequence"/>
</dbReference>
<feature type="region of interest" description="Disordered" evidence="1">
    <location>
        <begin position="1"/>
        <end position="31"/>
    </location>
</feature>
<dbReference type="InterPro" id="IPR000909">
    <property type="entry name" value="PLipase_C_PInositol-sp_X_dom"/>
</dbReference>
<dbReference type="Gene3D" id="3.20.20.190">
    <property type="entry name" value="Phosphatidylinositol (PI) phosphodiesterase"/>
    <property type="match status" value="1"/>
</dbReference>
<feature type="compositionally biased region" description="Polar residues" evidence="1">
    <location>
        <begin position="1"/>
        <end position="14"/>
    </location>
</feature>
<organism evidence="3 4">
    <name type="scientific">Piedraia hortae CBS 480.64</name>
    <dbReference type="NCBI Taxonomy" id="1314780"/>
    <lineage>
        <taxon>Eukaryota</taxon>
        <taxon>Fungi</taxon>
        <taxon>Dikarya</taxon>
        <taxon>Ascomycota</taxon>
        <taxon>Pezizomycotina</taxon>
        <taxon>Dothideomycetes</taxon>
        <taxon>Dothideomycetidae</taxon>
        <taxon>Capnodiales</taxon>
        <taxon>Piedraiaceae</taxon>
        <taxon>Piedraia</taxon>
    </lineage>
</organism>
<dbReference type="SUPFAM" id="SSF51695">
    <property type="entry name" value="PLC-like phosphodiesterases"/>
    <property type="match status" value="1"/>
</dbReference>
<reference evidence="3" key="1">
    <citation type="journal article" date="2020" name="Stud. Mycol.">
        <title>101 Dothideomycetes genomes: a test case for predicting lifestyles and emergence of pathogens.</title>
        <authorList>
            <person name="Haridas S."/>
            <person name="Albert R."/>
            <person name="Binder M."/>
            <person name="Bloem J."/>
            <person name="Labutti K."/>
            <person name="Salamov A."/>
            <person name="Andreopoulos B."/>
            <person name="Baker S."/>
            <person name="Barry K."/>
            <person name="Bills G."/>
            <person name="Bluhm B."/>
            <person name="Cannon C."/>
            <person name="Castanera R."/>
            <person name="Culley D."/>
            <person name="Daum C."/>
            <person name="Ezra D."/>
            <person name="Gonzalez J."/>
            <person name="Henrissat B."/>
            <person name="Kuo A."/>
            <person name="Liang C."/>
            <person name="Lipzen A."/>
            <person name="Lutzoni F."/>
            <person name="Magnuson J."/>
            <person name="Mondo S."/>
            <person name="Nolan M."/>
            <person name="Ohm R."/>
            <person name="Pangilinan J."/>
            <person name="Park H.-J."/>
            <person name="Ramirez L."/>
            <person name="Alfaro M."/>
            <person name="Sun H."/>
            <person name="Tritt A."/>
            <person name="Yoshinaga Y."/>
            <person name="Zwiers L.-H."/>
            <person name="Turgeon B."/>
            <person name="Goodwin S."/>
            <person name="Spatafora J."/>
            <person name="Crous P."/>
            <person name="Grigoriev I."/>
        </authorList>
    </citation>
    <scope>NUCLEOTIDE SEQUENCE</scope>
    <source>
        <strain evidence="3">CBS 480.64</strain>
    </source>
</reference>
<feature type="domain" description="Phosphatidylinositol-specific phospholipase C X" evidence="2">
    <location>
        <begin position="33"/>
        <end position="179"/>
    </location>
</feature>
<dbReference type="GO" id="GO:0008081">
    <property type="term" value="F:phosphoric diester hydrolase activity"/>
    <property type="evidence" value="ECO:0007669"/>
    <property type="project" value="InterPro"/>
</dbReference>
<evidence type="ECO:0000313" key="4">
    <source>
        <dbReference type="Proteomes" id="UP000799421"/>
    </source>
</evidence>
<dbReference type="AlphaFoldDB" id="A0A6A7BSG0"/>
<protein>
    <submittedName>
        <fullName evidence="3">PLC-like phosphodiesterase</fullName>
    </submittedName>
</protein>
<dbReference type="Pfam" id="PF00388">
    <property type="entry name" value="PI-PLC-X"/>
    <property type="match status" value="1"/>
</dbReference>
<dbReference type="GO" id="GO:0006629">
    <property type="term" value="P:lipid metabolic process"/>
    <property type="evidence" value="ECO:0007669"/>
    <property type="project" value="InterPro"/>
</dbReference>
<keyword evidence="4" id="KW-1185">Reference proteome</keyword>
<accession>A0A6A7BSG0</accession>
<dbReference type="PROSITE" id="PS50007">
    <property type="entry name" value="PIPLC_X_DOMAIN"/>
    <property type="match status" value="1"/>
</dbReference>
<dbReference type="OrthoDB" id="1046782at2759"/>
<dbReference type="PANTHER" id="PTHR13593:SF113">
    <property type="entry name" value="SI:DKEY-266F7.9"/>
    <property type="match status" value="1"/>
</dbReference>
<dbReference type="PANTHER" id="PTHR13593">
    <property type="match status" value="1"/>
</dbReference>
<dbReference type="InterPro" id="IPR017946">
    <property type="entry name" value="PLC-like_Pdiesterase_TIM-brl"/>
</dbReference>
<dbReference type="EMBL" id="MU006042">
    <property type="protein sequence ID" value="KAF2857448.1"/>
    <property type="molecule type" value="Genomic_DNA"/>
</dbReference>
<proteinExistence type="predicted"/>
<dbReference type="SMART" id="SM00148">
    <property type="entry name" value="PLCXc"/>
    <property type="match status" value="1"/>
</dbReference>
<name>A0A6A7BSG0_9PEZI</name>
<gene>
    <name evidence="3" type="ORF">K470DRAFT_273265</name>
</gene>
<evidence type="ECO:0000256" key="1">
    <source>
        <dbReference type="SAM" id="MobiDB-lite"/>
    </source>
</evidence>